<proteinExistence type="predicted"/>
<dbReference type="Proteomes" id="UP000586252">
    <property type="component" value="Unassembled WGS sequence"/>
</dbReference>
<accession>A0A7Y1M643</accession>
<dbReference type="EMBL" id="JAAQYH010000013">
    <property type="protein sequence ID" value="NNA75697.1"/>
    <property type="molecule type" value="Genomic_DNA"/>
</dbReference>
<dbReference type="EMBL" id="JAAQYI010000014">
    <property type="protein sequence ID" value="NNA82066.1"/>
    <property type="molecule type" value="Genomic_DNA"/>
</dbReference>
<sequence length="338" mass="38587">MKNKEFVISVTEFLEEHSISESEFKDRIEKLQISLLCRRPRNVAVHVSGSAIVAGSDELQTAQSLFKRHRGTPFSEEHDYHAIVESNIKFFSIPPSEWAEIIDYGEILKDNFSCAFISSIKEGLSVISAIEQLKAQLKPYPSLVVDAGFFVTNRKSNQPQEEKITAAEILIKKEDTQKILNEGMEESRYSQKMEWMSEDLAILNEASDRFIKKEKITSIDQKKELIEKIKDWLKSRFSLRGGDLLDQAAYAILPDRLYEYTPIEKPGNETIKDYPSHASISLIMINEAAKLFWKQSQESTKKYHPKKETIKNHLCDECGLTVKLAVAAASIISLKPRK</sequence>
<dbReference type="AlphaFoldDB" id="A0A7Y1M643"/>
<evidence type="ECO:0000313" key="2">
    <source>
        <dbReference type="EMBL" id="NNA82066.1"/>
    </source>
</evidence>
<reference evidence="3 4" key="1">
    <citation type="journal article" date="2020" name="Front. Microbiol.">
        <title>Genetic Organization of the aprX-lipA2 Operon Affects the Proteolytic Potential of Pseudomonas Species in Milk.</title>
        <authorList>
            <person name="Maier C."/>
            <person name="Huptas C."/>
            <person name="von Neubeck M."/>
            <person name="Scherer S."/>
            <person name="Wenning M."/>
            <person name="Lucking G."/>
        </authorList>
    </citation>
    <scope>NUCLEOTIDE SEQUENCE [LARGE SCALE GENOMIC DNA]</scope>
    <source>
        <strain evidence="2 4">WS 5404</strain>
        <strain evidence="1 3">WS 5405</strain>
    </source>
</reference>
<dbReference type="RefSeq" id="WP_057711142.1">
    <property type="nucleotide sequence ID" value="NZ_JAAQYH010000013.1"/>
</dbReference>
<organism evidence="1 3">
    <name type="scientific">Pseudomonas lactis</name>
    <dbReference type="NCBI Taxonomy" id="1615674"/>
    <lineage>
        <taxon>Bacteria</taxon>
        <taxon>Pseudomonadati</taxon>
        <taxon>Pseudomonadota</taxon>
        <taxon>Gammaproteobacteria</taxon>
        <taxon>Pseudomonadales</taxon>
        <taxon>Pseudomonadaceae</taxon>
        <taxon>Pseudomonas</taxon>
    </lineage>
</organism>
<evidence type="ECO:0000313" key="4">
    <source>
        <dbReference type="Proteomes" id="UP000586252"/>
    </source>
</evidence>
<comment type="caution">
    <text evidence="1">The sequence shown here is derived from an EMBL/GenBank/DDBJ whole genome shotgun (WGS) entry which is preliminary data.</text>
</comment>
<name>A0A7Y1M643_9PSED</name>
<gene>
    <name evidence="1" type="ORF">HBO13_23925</name>
    <name evidence="2" type="ORF">HBO30_25445</name>
</gene>
<dbReference type="Proteomes" id="UP000535954">
    <property type="component" value="Unassembled WGS sequence"/>
</dbReference>
<evidence type="ECO:0000313" key="3">
    <source>
        <dbReference type="Proteomes" id="UP000535954"/>
    </source>
</evidence>
<dbReference type="GeneID" id="45734974"/>
<protein>
    <submittedName>
        <fullName evidence="1">Uncharacterized protein</fullName>
    </submittedName>
</protein>
<evidence type="ECO:0000313" key="1">
    <source>
        <dbReference type="EMBL" id="NNA75697.1"/>
    </source>
</evidence>